<feature type="compositionally biased region" description="Polar residues" evidence="1">
    <location>
        <begin position="225"/>
        <end position="234"/>
    </location>
</feature>
<dbReference type="OrthoDB" id="10677629at2759"/>
<feature type="compositionally biased region" description="Basic and acidic residues" evidence="1">
    <location>
        <begin position="471"/>
        <end position="486"/>
    </location>
</feature>
<feature type="region of interest" description="Disordered" evidence="1">
    <location>
        <begin position="119"/>
        <end position="251"/>
    </location>
</feature>
<protein>
    <submittedName>
        <fullName evidence="2">Uncharacterized protein</fullName>
    </submittedName>
</protein>
<feature type="compositionally biased region" description="Acidic residues" evidence="1">
    <location>
        <begin position="200"/>
        <end position="216"/>
    </location>
</feature>
<dbReference type="AlphaFoldDB" id="G2Q5Y7"/>
<organism evidence="2 3">
    <name type="scientific">Thermothelomyces thermophilus (strain ATCC 42464 / BCRC 31852 / DSM 1799)</name>
    <name type="common">Sporotrichum thermophile</name>
    <dbReference type="NCBI Taxonomy" id="573729"/>
    <lineage>
        <taxon>Eukaryota</taxon>
        <taxon>Fungi</taxon>
        <taxon>Dikarya</taxon>
        <taxon>Ascomycota</taxon>
        <taxon>Pezizomycotina</taxon>
        <taxon>Sordariomycetes</taxon>
        <taxon>Sordariomycetidae</taxon>
        <taxon>Sordariales</taxon>
        <taxon>Chaetomiaceae</taxon>
        <taxon>Thermothelomyces</taxon>
    </lineage>
</organism>
<dbReference type="EMBL" id="CP003002">
    <property type="protein sequence ID" value="AEO54664.1"/>
    <property type="molecule type" value="Genomic_DNA"/>
</dbReference>
<name>G2Q5Y7_THET4</name>
<proteinExistence type="predicted"/>
<feature type="region of interest" description="Disordered" evidence="1">
    <location>
        <begin position="466"/>
        <end position="498"/>
    </location>
</feature>
<feature type="compositionally biased region" description="Low complexity" evidence="1">
    <location>
        <begin position="138"/>
        <end position="171"/>
    </location>
</feature>
<evidence type="ECO:0000256" key="1">
    <source>
        <dbReference type="SAM" id="MobiDB-lite"/>
    </source>
</evidence>
<accession>G2Q5Y7</accession>
<feature type="region of interest" description="Disordered" evidence="1">
    <location>
        <begin position="1"/>
        <end position="95"/>
    </location>
</feature>
<dbReference type="eggNOG" id="ENOG502RIYS">
    <property type="taxonomic scope" value="Eukaryota"/>
</dbReference>
<feature type="compositionally biased region" description="Low complexity" evidence="1">
    <location>
        <begin position="517"/>
        <end position="526"/>
    </location>
</feature>
<dbReference type="KEGG" id="mtm:MYCTH_2107377"/>
<dbReference type="Proteomes" id="UP000007322">
    <property type="component" value="Chromosome 1"/>
</dbReference>
<reference evidence="2 3" key="1">
    <citation type="journal article" date="2011" name="Nat. Biotechnol.">
        <title>Comparative genomic analysis of the thermophilic biomass-degrading fungi Myceliophthora thermophila and Thielavia terrestris.</title>
        <authorList>
            <person name="Berka R.M."/>
            <person name="Grigoriev I.V."/>
            <person name="Otillar R."/>
            <person name="Salamov A."/>
            <person name="Grimwood J."/>
            <person name="Reid I."/>
            <person name="Ishmael N."/>
            <person name="John T."/>
            <person name="Darmond C."/>
            <person name="Moisan M.-C."/>
            <person name="Henrissat B."/>
            <person name="Coutinho P.M."/>
            <person name="Lombard V."/>
            <person name="Natvig D.O."/>
            <person name="Lindquist E."/>
            <person name="Schmutz J."/>
            <person name="Lucas S."/>
            <person name="Harris P."/>
            <person name="Powlowski J."/>
            <person name="Bellemare A."/>
            <person name="Taylor D."/>
            <person name="Butler G."/>
            <person name="de Vries R.P."/>
            <person name="Allijn I.E."/>
            <person name="van den Brink J."/>
            <person name="Ushinsky S."/>
            <person name="Storms R."/>
            <person name="Powell A.J."/>
            <person name="Paulsen I.T."/>
            <person name="Elbourne L.D.H."/>
            <person name="Baker S.E."/>
            <person name="Magnuson J."/>
            <person name="LaBoissiere S."/>
            <person name="Clutterbuck A.J."/>
            <person name="Martinez D."/>
            <person name="Wogulis M."/>
            <person name="de Leon A.L."/>
            <person name="Rey M.W."/>
            <person name="Tsang A."/>
        </authorList>
    </citation>
    <scope>NUCLEOTIDE SEQUENCE [LARGE SCALE GENOMIC DNA]</scope>
    <source>
        <strain evidence="3">ATCC 42464 / BCRC 31852 / DSM 1799</strain>
    </source>
</reference>
<feature type="region of interest" description="Disordered" evidence="1">
    <location>
        <begin position="512"/>
        <end position="533"/>
    </location>
</feature>
<feature type="compositionally biased region" description="Acidic residues" evidence="1">
    <location>
        <begin position="487"/>
        <end position="498"/>
    </location>
</feature>
<sequence>MISRKPTSPPSPHLPRQGVLTGRIDRNNEDGSSDGESPYKQNQHRMVAGTTHAEGAGADPPVPGQPRGRTNRGGGKYGRCPRCGTGRRVRSRFNPYGQSVHRGKFRFVCSDRANHGCGYSEVLESDPALDPESYLEHSAAPPQAAPSSASAAIRNRRQGQSQGRTRGSSASGSGGVNLDASRDGIGRGTVSCGNGKYDIEYEEERSEEENENEEDPEPVRRRPLTTASEAFSNRANDDRGAGRDTPQQRLGCPQCMQGRLFKKYKNVAPFTEAVLVCEKGRNGKNTMGGCGYMVDIGAEPADDDDAGAGAAIITADDQDKGERAANARAQIRQLKKNSARQFARERKEKEKFIMEERARAVADPNAAAVMAAPDPKTKRKKILVDLTSDDELLRPARPELAGEAVGPYAPIFIVSSDDEAAPPVKPARRPIRTAEVTIGSLQGPEATAPDDFDSVDDAELTRLAELAEQAGRADHRTDDNSRKEKEKEEEETCGDNETDMMLLAGRLAYERTERGQSAAARAARIRTTSRDSM</sequence>
<keyword evidence="3" id="KW-1185">Reference proteome</keyword>
<dbReference type="HOGENOM" id="CLU_511092_0_0_1"/>
<evidence type="ECO:0000313" key="2">
    <source>
        <dbReference type="EMBL" id="AEO54664.1"/>
    </source>
</evidence>
<dbReference type="GeneID" id="11505386"/>
<gene>
    <name evidence="2" type="ORF">MYCTH_2107377</name>
</gene>
<evidence type="ECO:0000313" key="3">
    <source>
        <dbReference type="Proteomes" id="UP000007322"/>
    </source>
</evidence>
<dbReference type="VEuPathDB" id="FungiDB:MYCTH_2107377"/>
<dbReference type="RefSeq" id="XP_003659909.1">
    <property type="nucleotide sequence ID" value="XM_003659861.1"/>
</dbReference>
<dbReference type="InParanoid" id="G2Q5Y7"/>